<sequence length="418" mass="45782">MSEVRLLSDAPWLASGPAAHVLGLLNADGEEARVVGGAVRNALMQIPLADIDIATTALPEEVIRRAKRAGIKSVPTGIEHGTVTLVVDSQPFEVTTLREDAETYGRKARVAFGRDWVRDAERRDFTINGLSVDASGIVHDHVGGLADIEARRVRFIGDPAQRIAEDYLRILRFFRFHAAYGVGEVDRAGYLACVSGRAGLAGLSAERIRMEMLKLVVANGAASAVVAMSEGGLLQPLFGGVAYTGPFAAMIEIERRMKLAPSAIRRLAALTVAVTEDARRIASRLRLSNAEAKALDSMGHRWWRLPGMDEAHAKRRLYRLDEEPYRDRLLLAWARTGAGQDVDQWRALATLPERWRAPHFPLRASDFVARGIAEGPALGHVLTLAEDAWLAADFPLDPQVLSGIADQTVSRFTRDHRL</sequence>
<dbReference type="InterPro" id="IPR050264">
    <property type="entry name" value="Bact_CCA-adding_enz_type3_sf"/>
</dbReference>
<feature type="domain" description="Poly A polymerase head" evidence="9">
    <location>
        <begin position="32"/>
        <end position="154"/>
    </location>
</feature>
<keyword evidence="8" id="KW-0694">RNA-binding</keyword>
<evidence type="ECO:0000256" key="3">
    <source>
        <dbReference type="ARBA" id="ARBA00022694"/>
    </source>
</evidence>
<name>A0A4U6S302_BRAEL</name>
<dbReference type="Pfam" id="PF12627">
    <property type="entry name" value="PolyA_pol_RNAbd"/>
    <property type="match status" value="1"/>
</dbReference>
<evidence type="ECO:0000256" key="1">
    <source>
        <dbReference type="ARBA" id="ARBA00001946"/>
    </source>
</evidence>
<dbReference type="CDD" id="cd05398">
    <property type="entry name" value="NT_ClassII-CCAase"/>
    <property type="match status" value="1"/>
</dbReference>
<evidence type="ECO:0000256" key="8">
    <source>
        <dbReference type="RuleBase" id="RU003953"/>
    </source>
</evidence>
<evidence type="ECO:0000256" key="6">
    <source>
        <dbReference type="ARBA" id="ARBA00022741"/>
    </source>
</evidence>
<dbReference type="InterPro" id="IPR032828">
    <property type="entry name" value="PolyA_RNA-bd"/>
</dbReference>
<dbReference type="AlphaFoldDB" id="A0A4U6S302"/>
<dbReference type="PANTHER" id="PTHR46173:SF1">
    <property type="entry name" value="CCA TRNA NUCLEOTIDYLTRANSFERASE 1, MITOCHONDRIAL"/>
    <property type="match status" value="1"/>
</dbReference>
<reference evidence="11 12" key="1">
    <citation type="submission" date="2019-05" db="EMBL/GenBank/DDBJ databases">
        <title>Draft Genome of Bradyrhizobium elkanii strain SEMIA 938, Used in Commercial Inoculants for Lupinus spp. in Brazil.</title>
        <authorList>
            <person name="Hungria M."/>
            <person name="Delamuta J.R.M."/>
            <person name="Ribeiro R.A."/>
            <person name="Nogueira M.A."/>
        </authorList>
    </citation>
    <scope>NUCLEOTIDE SEQUENCE [LARGE SCALE GENOMIC DNA]</scope>
    <source>
        <strain evidence="11 12">Semia 938</strain>
    </source>
</reference>
<dbReference type="EMBL" id="SZZP01000005">
    <property type="protein sequence ID" value="TKV82054.1"/>
    <property type="molecule type" value="Genomic_DNA"/>
</dbReference>
<dbReference type="Gene3D" id="3.30.460.10">
    <property type="entry name" value="Beta Polymerase, domain 2"/>
    <property type="match status" value="1"/>
</dbReference>
<evidence type="ECO:0000259" key="9">
    <source>
        <dbReference type="Pfam" id="PF01743"/>
    </source>
</evidence>
<keyword evidence="3" id="KW-0819">tRNA processing</keyword>
<dbReference type="RefSeq" id="WP_137478175.1">
    <property type="nucleotide sequence ID" value="NZ_SZZP01000005.1"/>
</dbReference>
<dbReference type="GO" id="GO:0000166">
    <property type="term" value="F:nucleotide binding"/>
    <property type="evidence" value="ECO:0007669"/>
    <property type="project" value="UniProtKB-KW"/>
</dbReference>
<keyword evidence="6" id="KW-0547">Nucleotide-binding</keyword>
<keyword evidence="7" id="KW-0460">Magnesium</keyword>
<feature type="domain" description="tRNA nucleotidyltransferase/poly(A) polymerase RNA and SrmB- binding" evidence="10">
    <location>
        <begin position="200"/>
        <end position="240"/>
    </location>
</feature>
<evidence type="ECO:0000256" key="7">
    <source>
        <dbReference type="ARBA" id="ARBA00022842"/>
    </source>
</evidence>
<evidence type="ECO:0000256" key="5">
    <source>
        <dbReference type="ARBA" id="ARBA00022723"/>
    </source>
</evidence>
<comment type="cofactor">
    <cofactor evidence="1">
        <name>Mg(2+)</name>
        <dbReference type="ChEBI" id="CHEBI:18420"/>
    </cofactor>
</comment>
<dbReference type="SUPFAM" id="SSF81301">
    <property type="entry name" value="Nucleotidyltransferase"/>
    <property type="match status" value="1"/>
</dbReference>
<comment type="caution">
    <text evidence="11">The sequence shown here is derived from an EMBL/GenBank/DDBJ whole genome shotgun (WGS) entry which is preliminary data.</text>
</comment>
<dbReference type="Proteomes" id="UP000305095">
    <property type="component" value="Unassembled WGS sequence"/>
</dbReference>
<organism evidence="11 12">
    <name type="scientific">Bradyrhizobium elkanii</name>
    <dbReference type="NCBI Taxonomy" id="29448"/>
    <lineage>
        <taxon>Bacteria</taxon>
        <taxon>Pseudomonadati</taxon>
        <taxon>Pseudomonadota</taxon>
        <taxon>Alphaproteobacteria</taxon>
        <taxon>Hyphomicrobiales</taxon>
        <taxon>Nitrobacteraceae</taxon>
        <taxon>Bradyrhizobium</taxon>
    </lineage>
</organism>
<evidence type="ECO:0000256" key="2">
    <source>
        <dbReference type="ARBA" id="ARBA00022679"/>
    </source>
</evidence>
<accession>A0A4U6S302</accession>
<evidence type="ECO:0000313" key="11">
    <source>
        <dbReference type="EMBL" id="TKV82054.1"/>
    </source>
</evidence>
<evidence type="ECO:0000259" key="10">
    <source>
        <dbReference type="Pfam" id="PF12627"/>
    </source>
</evidence>
<dbReference type="Pfam" id="PF01743">
    <property type="entry name" value="PolyA_pol"/>
    <property type="match status" value="1"/>
</dbReference>
<dbReference type="GO" id="GO:0008033">
    <property type="term" value="P:tRNA processing"/>
    <property type="evidence" value="ECO:0007669"/>
    <property type="project" value="UniProtKB-KW"/>
</dbReference>
<proteinExistence type="inferred from homology"/>
<dbReference type="GO" id="GO:0046872">
    <property type="term" value="F:metal ion binding"/>
    <property type="evidence" value="ECO:0007669"/>
    <property type="project" value="UniProtKB-KW"/>
</dbReference>
<dbReference type="PANTHER" id="PTHR46173">
    <property type="entry name" value="CCA TRNA NUCLEOTIDYLTRANSFERASE 1, MITOCHONDRIAL"/>
    <property type="match status" value="1"/>
</dbReference>
<dbReference type="InterPro" id="IPR002646">
    <property type="entry name" value="PolA_pol_head_dom"/>
</dbReference>
<comment type="similarity">
    <text evidence="8">Belongs to the tRNA nucleotidyltransferase/poly(A) polymerase family.</text>
</comment>
<dbReference type="GO" id="GO:0000049">
    <property type="term" value="F:tRNA binding"/>
    <property type="evidence" value="ECO:0007669"/>
    <property type="project" value="TreeGrafter"/>
</dbReference>
<gene>
    <name evidence="11" type="ORF">FDV58_10495</name>
</gene>
<evidence type="ECO:0000256" key="4">
    <source>
        <dbReference type="ARBA" id="ARBA00022695"/>
    </source>
</evidence>
<keyword evidence="2 8" id="KW-0808">Transferase</keyword>
<dbReference type="Gene3D" id="1.10.3090.10">
    <property type="entry name" value="cca-adding enzyme, domain 2"/>
    <property type="match status" value="1"/>
</dbReference>
<protein>
    <submittedName>
        <fullName evidence="11">CCA tRNA nucleotidyltransferase</fullName>
    </submittedName>
</protein>
<evidence type="ECO:0000313" key="12">
    <source>
        <dbReference type="Proteomes" id="UP000305095"/>
    </source>
</evidence>
<dbReference type="InterPro" id="IPR043519">
    <property type="entry name" value="NT_sf"/>
</dbReference>
<keyword evidence="5" id="KW-0479">Metal-binding</keyword>
<keyword evidence="4" id="KW-0548">Nucleotidyltransferase</keyword>
<dbReference type="SUPFAM" id="SSF81891">
    <property type="entry name" value="Poly A polymerase C-terminal region-like"/>
    <property type="match status" value="1"/>
</dbReference>
<dbReference type="GO" id="GO:0016779">
    <property type="term" value="F:nucleotidyltransferase activity"/>
    <property type="evidence" value="ECO:0007669"/>
    <property type="project" value="UniProtKB-KW"/>
</dbReference>